<sequence length="284" mass="30067">MQKSTYRLVAVLAAGALALSACGGDDGDGDSDGDSTAGGEGGDGITIGIKIDQPGLGEQDGSDYVGMDVDIARHVAEELGYTEDQITFREAPSPQREDLLETGQVDIIFATYSITTEREERVQFAGPYFVAGQDLLVRADDDSITGPEDLGDKILCSVTGSTSAANVKDEYGGNLQEYASYSECVEMLVNGTVDTLTTDDTILAGYAAQEQFAGQLKVVGQVFSEENYGAGMQRGDDRCEKVNEILTAMWEDGTMDQIIEDNLGPANYTPNADLNPPTPGGHCG</sequence>
<reference evidence="7 8" key="1">
    <citation type="submission" date="2019-06" db="EMBL/GenBank/DDBJ databases">
        <title>Sequencing the genomes of 1000 actinobacteria strains.</title>
        <authorList>
            <person name="Klenk H.-P."/>
        </authorList>
    </citation>
    <scope>NUCLEOTIDE SEQUENCE [LARGE SCALE GENOMIC DNA]</scope>
    <source>
        <strain evidence="7 8">DSM 12335</strain>
    </source>
</reference>
<evidence type="ECO:0000256" key="2">
    <source>
        <dbReference type="ARBA" id="ARBA00022448"/>
    </source>
</evidence>
<feature type="signal peptide" evidence="5">
    <location>
        <begin position="1"/>
        <end position="23"/>
    </location>
</feature>
<feature type="compositionally biased region" description="Gly residues" evidence="4">
    <location>
        <begin position="36"/>
        <end position="45"/>
    </location>
</feature>
<feature type="region of interest" description="Disordered" evidence="4">
    <location>
        <begin position="26"/>
        <end position="45"/>
    </location>
</feature>
<dbReference type="SUPFAM" id="SSF53850">
    <property type="entry name" value="Periplasmic binding protein-like II"/>
    <property type="match status" value="1"/>
</dbReference>
<dbReference type="InterPro" id="IPR051455">
    <property type="entry name" value="Bact_solute-bind_prot3"/>
</dbReference>
<dbReference type="Proteomes" id="UP000319516">
    <property type="component" value="Unassembled WGS sequence"/>
</dbReference>
<evidence type="ECO:0000256" key="1">
    <source>
        <dbReference type="ARBA" id="ARBA00010333"/>
    </source>
</evidence>
<evidence type="ECO:0000256" key="4">
    <source>
        <dbReference type="SAM" id="MobiDB-lite"/>
    </source>
</evidence>
<dbReference type="AlphaFoldDB" id="A0A542YSB0"/>
<keyword evidence="8" id="KW-1185">Reference proteome</keyword>
<evidence type="ECO:0000259" key="6">
    <source>
        <dbReference type="SMART" id="SM00062"/>
    </source>
</evidence>
<keyword evidence="3 5" id="KW-0732">Signal</keyword>
<dbReference type="Gene3D" id="3.40.190.10">
    <property type="entry name" value="Periplasmic binding protein-like II"/>
    <property type="match status" value="2"/>
</dbReference>
<evidence type="ECO:0000256" key="3">
    <source>
        <dbReference type="ARBA" id="ARBA00022729"/>
    </source>
</evidence>
<dbReference type="PROSITE" id="PS51257">
    <property type="entry name" value="PROKAR_LIPOPROTEIN"/>
    <property type="match status" value="1"/>
</dbReference>
<feature type="region of interest" description="Disordered" evidence="4">
    <location>
        <begin position="261"/>
        <end position="284"/>
    </location>
</feature>
<protein>
    <submittedName>
        <fullName evidence="7">Amino acid ABC transporter substrate-binding protein (PAAT family)</fullName>
    </submittedName>
</protein>
<dbReference type="GO" id="GO:0005576">
    <property type="term" value="C:extracellular region"/>
    <property type="evidence" value="ECO:0007669"/>
    <property type="project" value="TreeGrafter"/>
</dbReference>
<dbReference type="Pfam" id="PF00497">
    <property type="entry name" value="SBP_bac_3"/>
    <property type="match status" value="1"/>
</dbReference>
<dbReference type="PANTHER" id="PTHR30085">
    <property type="entry name" value="AMINO ACID ABC TRANSPORTER PERMEASE"/>
    <property type="match status" value="1"/>
</dbReference>
<gene>
    <name evidence="7" type="ORF">FB467_2052</name>
</gene>
<dbReference type="EMBL" id="VFOP01000001">
    <property type="protein sequence ID" value="TQL50931.1"/>
    <property type="molecule type" value="Genomic_DNA"/>
</dbReference>
<dbReference type="OrthoDB" id="9807888at2"/>
<organism evidence="7 8">
    <name type="scientific">Ornithinicoccus hortensis</name>
    <dbReference type="NCBI Taxonomy" id="82346"/>
    <lineage>
        <taxon>Bacteria</taxon>
        <taxon>Bacillati</taxon>
        <taxon>Actinomycetota</taxon>
        <taxon>Actinomycetes</taxon>
        <taxon>Micrococcales</taxon>
        <taxon>Intrasporangiaceae</taxon>
        <taxon>Ornithinicoccus</taxon>
    </lineage>
</organism>
<dbReference type="GO" id="GO:0006865">
    <property type="term" value="P:amino acid transport"/>
    <property type="evidence" value="ECO:0007669"/>
    <property type="project" value="TreeGrafter"/>
</dbReference>
<dbReference type="SMART" id="SM00062">
    <property type="entry name" value="PBPb"/>
    <property type="match status" value="1"/>
</dbReference>
<feature type="domain" description="Solute-binding protein family 3/N-terminal" evidence="6">
    <location>
        <begin position="44"/>
        <end position="266"/>
    </location>
</feature>
<dbReference type="GO" id="GO:0030288">
    <property type="term" value="C:outer membrane-bounded periplasmic space"/>
    <property type="evidence" value="ECO:0007669"/>
    <property type="project" value="TreeGrafter"/>
</dbReference>
<comment type="caution">
    <text evidence="7">The sequence shown here is derived from an EMBL/GenBank/DDBJ whole genome shotgun (WGS) entry which is preliminary data.</text>
</comment>
<proteinExistence type="inferred from homology"/>
<feature type="chain" id="PRO_5039408636" evidence="5">
    <location>
        <begin position="24"/>
        <end position="284"/>
    </location>
</feature>
<dbReference type="RefSeq" id="WP_141784995.1">
    <property type="nucleotide sequence ID" value="NZ_BAAAIK010000002.1"/>
</dbReference>
<dbReference type="PANTHER" id="PTHR30085:SF6">
    <property type="entry name" value="ABC TRANSPORTER GLUTAMINE-BINDING PROTEIN GLNH"/>
    <property type="match status" value="1"/>
</dbReference>
<dbReference type="CDD" id="cd13690">
    <property type="entry name" value="PBP2_GluB"/>
    <property type="match status" value="1"/>
</dbReference>
<dbReference type="InterPro" id="IPR001638">
    <property type="entry name" value="Solute-binding_3/MltF_N"/>
</dbReference>
<comment type="similarity">
    <text evidence="1">Belongs to the bacterial solute-binding protein 3 family.</text>
</comment>
<accession>A0A542YSB0</accession>
<keyword evidence="2" id="KW-0813">Transport</keyword>
<evidence type="ECO:0000313" key="7">
    <source>
        <dbReference type="EMBL" id="TQL50931.1"/>
    </source>
</evidence>
<evidence type="ECO:0000313" key="8">
    <source>
        <dbReference type="Proteomes" id="UP000319516"/>
    </source>
</evidence>
<evidence type="ECO:0000256" key="5">
    <source>
        <dbReference type="SAM" id="SignalP"/>
    </source>
</evidence>
<name>A0A542YSB0_9MICO</name>